<accession>A0A059EYY6</accession>
<reference evidence="8 9" key="2">
    <citation type="submission" date="2014-03" db="EMBL/GenBank/DDBJ databases">
        <title>The Genome Sequence of Anncaliia algerae insect isolate PRA339.</title>
        <authorList>
            <consortium name="The Broad Institute Genome Sequencing Platform"/>
            <consortium name="The Broad Institute Genome Sequencing Center for Infectious Disease"/>
            <person name="Cuomo C."/>
            <person name="Becnel J."/>
            <person name="Sanscrainte N."/>
            <person name="Walker B."/>
            <person name="Young S.K."/>
            <person name="Zeng Q."/>
            <person name="Gargeya S."/>
            <person name="Fitzgerald M."/>
            <person name="Haas B."/>
            <person name="Abouelleil A."/>
            <person name="Alvarado L."/>
            <person name="Arachchi H.M."/>
            <person name="Berlin A.M."/>
            <person name="Chapman S.B."/>
            <person name="Dewar J."/>
            <person name="Goldberg J."/>
            <person name="Griggs A."/>
            <person name="Gujja S."/>
            <person name="Hansen M."/>
            <person name="Howarth C."/>
            <person name="Imamovic A."/>
            <person name="Larimer J."/>
            <person name="McCowan C."/>
            <person name="Murphy C."/>
            <person name="Neiman D."/>
            <person name="Pearson M."/>
            <person name="Priest M."/>
            <person name="Roberts A."/>
            <person name="Saif S."/>
            <person name="Shea T."/>
            <person name="Sisk P."/>
            <person name="Sykes S."/>
            <person name="Wortman J."/>
            <person name="Nusbaum C."/>
            <person name="Birren B."/>
        </authorList>
    </citation>
    <scope>NUCLEOTIDE SEQUENCE [LARGE SCALE GENOMIC DNA]</scope>
    <source>
        <strain evidence="8 9">PRA339</strain>
    </source>
</reference>
<keyword evidence="4" id="KW-0804">Transcription</keyword>
<dbReference type="GO" id="GO:0001097">
    <property type="term" value="F:TFIIH-class transcription factor complex binding"/>
    <property type="evidence" value="ECO:0007669"/>
    <property type="project" value="TreeGrafter"/>
</dbReference>
<protein>
    <recommendedName>
        <fullName evidence="7">TFIIE beta domain-containing protein</fullName>
    </recommendedName>
</protein>
<dbReference type="InterPro" id="IPR040501">
    <property type="entry name" value="TFA2_Winged_2"/>
</dbReference>
<evidence type="ECO:0000256" key="6">
    <source>
        <dbReference type="ARBA" id="ARBA00025581"/>
    </source>
</evidence>
<comment type="function">
    <text evidence="6">Recruits TFIIH to the initiation complex and stimulates the RNA polymerase II C-terminal domain kinase and DNA-dependent ATPase activities of TFIIH. Both TFIIH and TFIIE are required for promoter clearance by RNA polymerase.</text>
</comment>
<dbReference type="VEuPathDB" id="MicrosporidiaDB:H312_02330"/>
<dbReference type="Pfam" id="PF02186">
    <property type="entry name" value="TFIIE_beta"/>
    <property type="match status" value="1"/>
</dbReference>
<gene>
    <name evidence="8" type="ORF">H312_02330</name>
</gene>
<dbReference type="PROSITE" id="PS51351">
    <property type="entry name" value="TFIIE_BETA_C"/>
    <property type="match status" value="1"/>
</dbReference>
<dbReference type="EMBL" id="KK365191">
    <property type="protein sequence ID" value="KCZ80273.1"/>
    <property type="molecule type" value="Genomic_DNA"/>
</dbReference>
<dbReference type="GO" id="GO:0005673">
    <property type="term" value="C:transcription factor TFIIE complex"/>
    <property type="evidence" value="ECO:0007669"/>
    <property type="project" value="InterPro"/>
</dbReference>
<proteinExistence type="predicted"/>
<reference evidence="9" key="1">
    <citation type="submission" date="2013-02" db="EMBL/GenBank/DDBJ databases">
        <authorList>
            <consortium name="The Broad Institute Genome Sequencing Platform"/>
            <person name="Cuomo C."/>
            <person name="Becnel J."/>
            <person name="Sanscrainte N."/>
            <person name="Walker B."/>
            <person name="Young S.K."/>
            <person name="Zeng Q."/>
            <person name="Gargeya S."/>
            <person name="Fitzgerald M."/>
            <person name="Haas B."/>
            <person name="Abouelleil A."/>
            <person name="Alvarado L."/>
            <person name="Arachchi H.M."/>
            <person name="Berlin A.M."/>
            <person name="Chapman S.B."/>
            <person name="Dewar J."/>
            <person name="Goldberg J."/>
            <person name="Griggs A."/>
            <person name="Gujja S."/>
            <person name="Hansen M."/>
            <person name="Howarth C."/>
            <person name="Imamovic A."/>
            <person name="Larimer J."/>
            <person name="McCowan C."/>
            <person name="Murphy C."/>
            <person name="Neiman D."/>
            <person name="Pearson M."/>
            <person name="Priest M."/>
            <person name="Roberts A."/>
            <person name="Saif S."/>
            <person name="Shea T."/>
            <person name="Sisk P."/>
            <person name="Sykes S."/>
            <person name="Wortman J."/>
            <person name="Nusbaum C."/>
            <person name="Birren B."/>
        </authorList>
    </citation>
    <scope>NUCLEOTIDE SEQUENCE [LARGE SCALE GENOMIC DNA]</scope>
    <source>
        <strain evidence="9">PRA339</strain>
    </source>
</reference>
<organism evidence="8 9">
    <name type="scientific">Anncaliia algerae PRA339</name>
    <dbReference type="NCBI Taxonomy" id="1288291"/>
    <lineage>
        <taxon>Eukaryota</taxon>
        <taxon>Fungi</taxon>
        <taxon>Fungi incertae sedis</taxon>
        <taxon>Microsporidia</taxon>
        <taxon>Tubulinosematoidea</taxon>
        <taxon>Tubulinosematidae</taxon>
        <taxon>Anncaliia</taxon>
    </lineage>
</organism>
<evidence type="ECO:0000313" key="9">
    <source>
        <dbReference type="Proteomes" id="UP000030655"/>
    </source>
</evidence>
<evidence type="ECO:0000313" key="8">
    <source>
        <dbReference type="EMBL" id="KCZ80273.1"/>
    </source>
</evidence>
<evidence type="ECO:0000256" key="4">
    <source>
        <dbReference type="ARBA" id="ARBA00023163"/>
    </source>
</evidence>
<keyword evidence="9" id="KW-1185">Reference proteome</keyword>
<dbReference type="Proteomes" id="UP000030655">
    <property type="component" value="Unassembled WGS sequence"/>
</dbReference>
<evidence type="ECO:0000256" key="5">
    <source>
        <dbReference type="ARBA" id="ARBA00023242"/>
    </source>
</evidence>
<keyword evidence="2" id="KW-0805">Transcription regulation</keyword>
<dbReference type="InterPro" id="IPR003166">
    <property type="entry name" value="TFIIE_bsu_DNA-bd"/>
</dbReference>
<dbReference type="PANTHER" id="PTHR12716">
    <property type="entry name" value="TRANSCRIPTION INITIATION FACTOR IIE, BETA SUBUNIT"/>
    <property type="match status" value="1"/>
</dbReference>
<evidence type="ECO:0000256" key="1">
    <source>
        <dbReference type="ARBA" id="ARBA00004123"/>
    </source>
</evidence>
<evidence type="ECO:0000259" key="7">
    <source>
        <dbReference type="PROSITE" id="PS51351"/>
    </source>
</evidence>
<dbReference type="InterPro" id="IPR016656">
    <property type="entry name" value="TFIIE-bsu"/>
</dbReference>
<evidence type="ECO:0000256" key="2">
    <source>
        <dbReference type="ARBA" id="ARBA00023015"/>
    </source>
</evidence>
<dbReference type="GO" id="GO:0003677">
    <property type="term" value="F:DNA binding"/>
    <property type="evidence" value="ECO:0007669"/>
    <property type="project" value="UniProtKB-KW"/>
</dbReference>
<dbReference type="Pfam" id="PF18121">
    <property type="entry name" value="TFA2_Winged_2"/>
    <property type="match status" value="1"/>
</dbReference>
<keyword evidence="3" id="KW-0238">DNA-binding</keyword>
<dbReference type="AlphaFoldDB" id="A0A059EYY6"/>
<dbReference type="HOGENOM" id="CLU_056580_3_0_1"/>
<evidence type="ECO:0000256" key="3">
    <source>
        <dbReference type="ARBA" id="ARBA00023125"/>
    </source>
</evidence>
<feature type="domain" description="TFIIE beta" evidence="7">
    <location>
        <begin position="12"/>
        <end position="87"/>
    </location>
</feature>
<name>A0A059EYY6_9MICR</name>
<dbReference type="PANTHER" id="PTHR12716:SF8">
    <property type="entry name" value="TRANSCRIPTION INITIATION FACTOR IIE SUBUNIT BETA"/>
    <property type="match status" value="1"/>
</dbReference>
<sequence length="218" mass="25335">MFQFNYKVNIIINSSMFSSQPKHLNTYILKIINLIKKVKRPFNYYEIKEELGINLAHNPGLIQSLKKNPRIEVKDNTLIYKPLYQIKNKEEFVDLLKESQVGILLSDLIDSNDKVEEWIKELGENVLSLKDADGSIAVFYNDLILDKAPKEVLNLYYKISVPNYTDMINELTSAGLKIHKAELTKKKPIPKSANKKNRRRIKITNTHIKGIDFQEEEK</sequence>
<keyword evidence="5" id="KW-0539">Nucleus</keyword>
<comment type="subcellular location">
    <subcellularLocation>
        <location evidence="1">Nucleus</location>
    </subcellularLocation>
</comment>
<dbReference type="OrthoDB" id="3907302at2759"/>
<dbReference type="STRING" id="1288291.A0A059EYY6"/>
<dbReference type="GO" id="GO:0006367">
    <property type="term" value="P:transcription initiation at RNA polymerase II promoter"/>
    <property type="evidence" value="ECO:0007669"/>
    <property type="project" value="InterPro"/>
</dbReference>